<name>A0A1N7KLI1_9BACL</name>
<accession>A0A1N7KLI1</accession>
<protein>
    <submittedName>
        <fullName evidence="1">Stage V sporulation protein AE</fullName>
    </submittedName>
</protein>
<sequence length="215" mass="22870">MERSDARPRRVIVVTDGDGVAARALSIAAKRTGCSLLRQSRGNPTRLSGVELVRCIQAAPSDPVILMLDDNGDPHEAAGESALRVLDAHPAVEIAAILAVASHTKGVRGTAVDFSVDRRGRRVDSAVDKDGYPTRSHVIAGDTLDALQGVDVPLIVGIGDIGKMGGCDAPGRGAPVTTSAVEWVLMELYWRAGNRHLHPVQRPPTTRTTQPHTMR</sequence>
<dbReference type="RefSeq" id="WP_076344767.1">
    <property type="nucleotide sequence ID" value="NZ_FTOO01000002.1"/>
</dbReference>
<dbReference type="STRING" id="252246.SAMN05421799_10227"/>
<evidence type="ECO:0000313" key="2">
    <source>
        <dbReference type="Proteomes" id="UP000186156"/>
    </source>
</evidence>
<organism evidence="1 2">
    <name type="scientific">Alicyclobacillus vulcanalis</name>
    <dbReference type="NCBI Taxonomy" id="252246"/>
    <lineage>
        <taxon>Bacteria</taxon>
        <taxon>Bacillati</taxon>
        <taxon>Bacillota</taxon>
        <taxon>Bacilli</taxon>
        <taxon>Bacillales</taxon>
        <taxon>Alicyclobacillaceae</taxon>
        <taxon>Alicyclobacillus</taxon>
    </lineage>
</organism>
<evidence type="ECO:0000313" key="1">
    <source>
        <dbReference type="EMBL" id="SIS62376.1"/>
    </source>
</evidence>
<dbReference type="AlphaFoldDB" id="A0A1N7KLI1"/>
<reference evidence="2" key="1">
    <citation type="submission" date="2017-01" db="EMBL/GenBank/DDBJ databases">
        <authorList>
            <person name="Varghese N."/>
            <person name="Submissions S."/>
        </authorList>
    </citation>
    <scope>NUCLEOTIDE SEQUENCE [LARGE SCALE GENOMIC DNA]</scope>
    <source>
        <strain evidence="2">DSM 16176</strain>
    </source>
</reference>
<proteinExistence type="predicted"/>
<gene>
    <name evidence="1" type="ORF">SAMN05421799_10227</name>
</gene>
<dbReference type="EMBL" id="FTOO01000002">
    <property type="protein sequence ID" value="SIS62376.1"/>
    <property type="molecule type" value="Genomic_DNA"/>
</dbReference>
<dbReference type="Proteomes" id="UP000186156">
    <property type="component" value="Unassembled WGS sequence"/>
</dbReference>
<dbReference type="InterPro" id="IPR025914">
    <property type="entry name" value="SpoVAE"/>
</dbReference>
<dbReference type="Pfam" id="PF14097">
    <property type="entry name" value="SpoVAE"/>
    <property type="match status" value="1"/>
</dbReference>
<dbReference type="OrthoDB" id="1679631at2"/>
<keyword evidence="2" id="KW-1185">Reference proteome</keyword>